<gene>
    <name evidence="2" type="ORF">EG68_03190</name>
</gene>
<comment type="caution">
    <text evidence="2">The sequence shown here is derived from an EMBL/GenBank/DDBJ whole genome shotgun (WGS) entry which is preliminary data.</text>
</comment>
<organism evidence="2 3">
    <name type="scientific">Paragonimus skrjabini miyazakii</name>
    <dbReference type="NCBI Taxonomy" id="59628"/>
    <lineage>
        <taxon>Eukaryota</taxon>
        <taxon>Metazoa</taxon>
        <taxon>Spiralia</taxon>
        <taxon>Lophotrochozoa</taxon>
        <taxon>Platyhelminthes</taxon>
        <taxon>Trematoda</taxon>
        <taxon>Digenea</taxon>
        <taxon>Plagiorchiida</taxon>
        <taxon>Troglotremata</taxon>
        <taxon>Troglotrematidae</taxon>
        <taxon>Paragonimus</taxon>
    </lineage>
</organism>
<dbReference type="OrthoDB" id="6268321at2759"/>
<evidence type="ECO:0000256" key="1">
    <source>
        <dbReference type="SAM" id="MobiDB-lite"/>
    </source>
</evidence>
<accession>A0A8S9Z4B6</accession>
<protein>
    <submittedName>
        <fullName evidence="2">Uncharacterized protein</fullName>
    </submittedName>
</protein>
<name>A0A8S9Z4B6_9TREM</name>
<dbReference type="EMBL" id="JTDE01000773">
    <property type="protein sequence ID" value="KAF7260376.1"/>
    <property type="molecule type" value="Genomic_DNA"/>
</dbReference>
<dbReference type="Proteomes" id="UP000822476">
    <property type="component" value="Unassembled WGS sequence"/>
</dbReference>
<evidence type="ECO:0000313" key="2">
    <source>
        <dbReference type="EMBL" id="KAF7260376.1"/>
    </source>
</evidence>
<sequence length="905" mass="102449">MDDGTIIPGRARVTFRQVGSIFHALVSVSSPRFNPNSALSSNSKNNRLSARVENNLIQCLLNRPDGDAYKHSTSMNSSQYSLMLTETQSSPVAVMDMVLGWITDPNKRAHTRHALLLTETANLVNYRLGTTHNSTFAFKMVSYQVSKLAMFPDPANLERAVLQLDSLVTDPSILTCMANPEFRRQPFIGTVYNAHLLVVYWRFAKTLIHAISPQRNSSPSPTWTRSVNSSNRTYSDTFYPGSSASEKAPAVLSNGALNEDLDLLGRCALEVLRSFRGECIQHTKQPHMTFDRYCWEKCKNVRFLPGPNITESFVWICGELLYLLGNELDAIKLLSDLARTFLSFESLTSVDILQLAHLGVGIAIKRRRLYVRHRLLAENTFQLLGAIEAKLYHICVYPESISYSNLPKEAELIAELSQAKAYIGLFRLEELFPSSISMQQYTMVSDYMENVLQTIQSLHQQPQAELVSLKWVIQGKMELLFANQIGFEDCMLKALVTLIMDRGIFHPWLAEWLFTLSFSLREPLTDVEPDDASFLKLSARHQQAEACLRWALDIMTQSPRFIFRPMNQPPTYIGQDVNEAGNVAVYTSLLQRVPRSITHQLETAPPNKLIGCREQDDPDLHSIRLLLAKIIRPNTVDSNAFDDRSENSELVETLATKIRLQLGECLLEDGRQSCLNETANLVAVVMHEQMVILGTQHPATAQVDKLLGLIERRQHELEQPGRVRAVTGQYIDRQIREVRLASARSSARTQTSSSRTSGIEITSGWLDNVQSGRSATGTKRPEPSPRNAYRSANARESNCRDTYSMRSVCSSKQEINSARNQSKVLCQMPQTPNKLVTVDSPFVLLEEYINQDYNHQRRYKFKLLNAKLEEQLSRLESKKRAEHFYANRSARLSNCTRFSNIPKCD</sequence>
<evidence type="ECO:0000313" key="3">
    <source>
        <dbReference type="Proteomes" id="UP000822476"/>
    </source>
</evidence>
<dbReference type="AlphaFoldDB" id="A0A8S9Z4B6"/>
<keyword evidence="3" id="KW-1185">Reference proteome</keyword>
<reference evidence="2" key="1">
    <citation type="submission" date="2019-07" db="EMBL/GenBank/DDBJ databases">
        <title>Annotation for the trematode Paragonimus miyazaki's.</title>
        <authorList>
            <person name="Choi Y.-J."/>
        </authorList>
    </citation>
    <scope>NUCLEOTIDE SEQUENCE</scope>
    <source>
        <strain evidence="2">Japan</strain>
    </source>
</reference>
<proteinExistence type="predicted"/>
<feature type="region of interest" description="Disordered" evidence="1">
    <location>
        <begin position="769"/>
        <end position="798"/>
    </location>
</feature>